<evidence type="ECO:0000256" key="1">
    <source>
        <dbReference type="SAM" id="SignalP"/>
    </source>
</evidence>
<organism evidence="2 3">
    <name type="scientific">Zobellia uliginosa</name>
    <dbReference type="NCBI Taxonomy" id="143224"/>
    <lineage>
        <taxon>Bacteria</taxon>
        <taxon>Pseudomonadati</taxon>
        <taxon>Bacteroidota</taxon>
        <taxon>Flavobacteriia</taxon>
        <taxon>Flavobacteriales</taxon>
        <taxon>Flavobacteriaceae</taxon>
        <taxon>Zobellia</taxon>
    </lineage>
</organism>
<feature type="chain" id="PRO_5046957091" description="Outer membrane protein beta-barrel domain-containing protein" evidence="1">
    <location>
        <begin position="22"/>
        <end position="172"/>
    </location>
</feature>
<accession>A0ABY1KS02</accession>
<gene>
    <name evidence="2" type="ORF">SAMN05421766_103495</name>
</gene>
<dbReference type="RefSeq" id="WP_076455251.1">
    <property type="nucleotide sequence ID" value="NZ_FTOB01000003.1"/>
</dbReference>
<sequence>MKNWKFLFFICFCSMALSLQAQDISDNALGLRLGDSDGFGAEISYQRLIGRYTRAEFDLGYRDSREFDAIKLTGVYQWIYNIDRGFNWFYGAGAGLGSVDFAPVPNRNNPTIAEDPDGGLFVFLAGDVGVEYNFDLPIVVSLDFRPEIGLIGFSNFDNRFNFDIALGIRYQF</sequence>
<dbReference type="Proteomes" id="UP000185728">
    <property type="component" value="Unassembled WGS sequence"/>
</dbReference>
<proteinExistence type="predicted"/>
<protein>
    <recommendedName>
        <fullName evidence="4">Outer membrane protein beta-barrel domain-containing protein</fullName>
    </recommendedName>
</protein>
<dbReference type="InterPro" id="IPR011250">
    <property type="entry name" value="OMP/PagP_B-barrel"/>
</dbReference>
<dbReference type="Gene3D" id="2.40.160.20">
    <property type="match status" value="1"/>
</dbReference>
<evidence type="ECO:0000313" key="2">
    <source>
        <dbReference type="EMBL" id="SIS70445.1"/>
    </source>
</evidence>
<dbReference type="EMBL" id="FTOB01000003">
    <property type="protein sequence ID" value="SIS70445.1"/>
    <property type="molecule type" value="Genomic_DNA"/>
</dbReference>
<evidence type="ECO:0000313" key="3">
    <source>
        <dbReference type="Proteomes" id="UP000185728"/>
    </source>
</evidence>
<comment type="caution">
    <text evidence="2">The sequence shown here is derived from an EMBL/GenBank/DDBJ whole genome shotgun (WGS) entry which is preliminary data.</text>
</comment>
<keyword evidence="3" id="KW-1185">Reference proteome</keyword>
<keyword evidence="1" id="KW-0732">Signal</keyword>
<name>A0ABY1KS02_9FLAO</name>
<feature type="signal peptide" evidence="1">
    <location>
        <begin position="1"/>
        <end position="21"/>
    </location>
</feature>
<reference evidence="2 3" key="1">
    <citation type="submission" date="2017-01" db="EMBL/GenBank/DDBJ databases">
        <authorList>
            <person name="Varghese N."/>
            <person name="Submissions S."/>
        </authorList>
    </citation>
    <scope>NUCLEOTIDE SEQUENCE [LARGE SCALE GENOMIC DNA]</scope>
    <source>
        <strain evidence="2 3">DSM 2061</strain>
    </source>
</reference>
<evidence type="ECO:0008006" key="4">
    <source>
        <dbReference type="Google" id="ProtNLM"/>
    </source>
</evidence>
<dbReference type="SUPFAM" id="SSF56925">
    <property type="entry name" value="OMPA-like"/>
    <property type="match status" value="1"/>
</dbReference>